<keyword evidence="5 6" id="KW-0234">DNA repair</keyword>
<dbReference type="Proteomes" id="UP001354971">
    <property type="component" value="Unassembled WGS sequence"/>
</dbReference>
<accession>A0ABU7LRF6</accession>
<name>A0ABU7LRF6_9PROT</name>
<evidence type="ECO:0000256" key="2">
    <source>
        <dbReference type="ARBA" id="ARBA00022759"/>
    </source>
</evidence>
<evidence type="ECO:0000313" key="8">
    <source>
        <dbReference type="Proteomes" id="UP001354971"/>
    </source>
</evidence>
<gene>
    <name evidence="7" type="primary">vsr</name>
    <name evidence="7" type="ORF">V0U79_08970</name>
</gene>
<evidence type="ECO:0000256" key="1">
    <source>
        <dbReference type="ARBA" id="ARBA00022722"/>
    </source>
</evidence>
<comment type="function">
    <text evidence="6">May nick specific sequences that contain T:G mispairs resulting from m5C-deamination.</text>
</comment>
<protein>
    <recommendedName>
        <fullName evidence="6">Very short patch repair endonuclease</fullName>
        <ecNumber evidence="6">3.1.-.-</ecNumber>
    </recommendedName>
</protein>
<evidence type="ECO:0000313" key="7">
    <source>
        <dbReference type="EMBL" id="MEE2526496.1"/>
    </source>
</evidence>
<proteinExistence type="inferred from homology"/>
<organism evidence="7 8">
    <name type="scientific">Hyphobacterium lacteum</name>
    <dbReference type="NCBI Taxonomy" id="3116575"/>
    <lineage>
        <taxon>Bacteria</taxon>
        <taxon>Pseudomonadati</taxon>
        <taxon>Pseudomonadota</taxon>
        <taxon>Alphaproteobacteria</taxon>
        <taxon>Maricaulales</taxon>
        <taxon>Maricaulaceae</taxon>
        <taxon>Hyphobacterium</taxon>
    </lineage>
</organism>
<comment type="caution">
    <text evidence="7">The sequence shown here is derived from an EMBL/GenBank/DDBJ whole genome shotgun (WGS) entry which is preliminary data.</text>
</comment>
<evidence type="ECO:0000256" key="3">
    <source>
        <dbReference type="ARBA" id="ARBA00022763"/>
    </source>
</evidence>
<dbReference type="InterPro" id="IPR004603">
    <property type="entry name" value="DNA_mismatch_endonuc_vsr"/>
</dbReference>
<sequence length="141" mass="16225">MADIVNKETRSKMMAGIGHKDTKPELVLRRGLHAKGYRFRLHDKCLPGKPDIVLPKYKSAIFVHGCFWHRHPGCKFATTPRTRAEFWAKKFDENVARDLRNSEALAELGWRVHVVWECELKALALEETLKAVSNWISKEGT</sequence>
<evidence type="ECO:0000256" key="6">
    <source>
        <dbReference type="PIRNR" id="PIRNR018267"/>
    </source>
</evidence>
<dbReference type="NCBIfam" id="TIGR00632">
    <property type="entry name" value="vsr"/>
    <property type="match status" value="1"/>
</dbReference>
<keyword evidence="2 6" id="KW-0255">Endonuclease</keyword>
<evidence type="ECO:0000256" key="4">
    <source>
        <dbReference type="ARBA" id="ARBA00022801"/>
    </source>
</evidence>
<dbReference type="EMBL" id="JAZDRP010000005">
    <property type="protein sequence ID" value="MEE2526496.1"/>
    <property type="molecule type" value="Genomic_DNA"/>
</dbReference>
<keyword evidence="8" id="KW-1185">Reference proteome</keyword>
<dbReference type="Gene3D" id="3.40.960.10">
    <property type="entry name" value="VSR Endonuclease"/>
    <property type="match status" value="1"/>
</dbReference>
<dbReference type="CDD" id="cd00221">
    <property type="entry name" value="Vsr"/>
    <property type="match status" value="1"/>
</dbReference>
<keyword evidence="3 6" id="KW-0227">DNA damage</keyword>
<dbReference type="EC" id="3.1.-.-" evidence="6"/>
<dbReference type="GO" id="GO:0004519">
    <property type="term" value="F:endonuclease activity"/>
    <property type="evidence" value="ECO:0007669"/>
    <property type="project" value="UniProtKB-KW"/>
</dbReference>
<dbReference type="PIRSF" id="PIRSF018267">
    <property type="entry name" value="VSR_endonuc"/>
    <property type="match status" value="1"/>
</dbReference>
<keyword evidence="1 6" id="KW-0540">Nuclease</keyword>
<dbReference type="Pfam" id="PF03852">
    <property type="entry name" value="Vsr"/>
    <property type="match status" value="1"/>
</dbReference>
<dbReference type="SUPFAM" id="SSF52980">
    <property type="entry name" value="Restriction endonuclease-like"/>
    <property type="match status" value="1"/>
</dbReference>
<keyword evidence="4 6" id="KW-0378">Hydrolase</keyword>
<comment type="similarity">
    <text evidence="6">Belongs to the vsr family.</text>
</comment>
<dbReference type="InterPro" id="IPR011335">
    <property type="entry name" value="Restrct_endonuc-II-like"/>
</dbReference>
<reference evidence="7 8" key="1">
    <citation type="submission" date="2024-01" db="EMBL/GenBank/DDBJ databases">
        <title>Hyphobacterium bacterium isolated from marine sediment.</title>
        <authorList>
            <person name="Zhao S."/>
        </authorList>
    </citation>
    <scope>NUCLEOTIDE SEQUENCE [LARGE SCALE GENOMIC DNA]</scope>
    <source>
        <strain evidence="8">HN65</strain>
    </source>
</reference>
<dbReference type="RefSeq" id="WP_330199160.1">
    <property type="nucleotide sequence ID" value="NZ_JAZDRP010000005.1"/>
</dbReference>
<evidence type="ECO:0000256" key="5">
    <source>
        <dbReference type="ARBA" id="ARBA00023204"/>
    </source>
</evidence>